<reference evidence="2" key="1">
    <citation type="submission" date="2022-03" db="EMBL/GenBank/DDBJ databases">
        <authorList>
            <person name="Lindestad O."/>
        </authorList>
    </citation>
    <scope>NUCLEOTIDE SEQUENCE</scope>
</reference>
<name>A0A8S4RP22_9NEOP</name>
<protein>
    <submittedName>
        <fullName evidence="2">Jg5379 protein</fullName>
    </submittedName>
</protein>
<organism evidence="2 3">
    <name type="scientific">Pararge aegeria aegeria</name>
    <dbReference type="NCBI Taxonomy" id="348720"/>
    <lineage>
        <taxon>Eukaryota</taxon>
        <taxon>Metazoa</taxon>
        <taxon>Ecdysozoa</taxon>
        <taxon>Arthropoda</taxon>
        <taxon>Hexapoda</taxon>
        <taxon>Insecta</taxon>
        <taxon>Pterygota</taxon>
        <taxon>Neoptera</taxon>
        <taxon>Endopterygota</taxon>
        <taxon>Lepidoptera</taxon>
        <taxon>Glossata</taxon>
        <taxon>Ditrysia</taxon>
        <taxon>Papilionoidea</taxon>
        <taxon>Nymphalidae</taxon>
        <taxon>Satyrinae</taxon>
        <taxon>Satyrini</taxon>
        <taxon>Parargina</taxon>
        <taxon>Pararge</taxon>
    </lineage>
</organism>
<dbReference type="EMBL" id="CAKXAJ010025372">
    <property type="protein sequence ID" value="CAH2238633.1"/>
    <property type="molecule type" value="Genomic_DNA"/>
</dbReference>
<gene>
    <name evidence="2" type="primary">jg5379</name>
    <name evidence="2" type="ORF">PAEG_LOCUS15696</name>
</gene>
<evidence type="ECO:0000313" key="3">
    <source>
        <dbReference type="Proteomes" id="UP000838756"/>
    </source>
</evidence>
<feature type="region of interest" description="Disordered" evidence="1">
    <location>
        <begin position="58"/>
        <end position="93"/>
    </location>
</feature>
<sequence length="93" mass="10117">MDQSWYSVELYGGARRYQNIHNSGLVVNQNINSNIVSEAFSSVSVQTNSGATISATLVAKTDDERRNTDPLLRSPQCKHLPDDLPGATPNAVN</sequence>
<evidence type="ECO:0000256" key="1">
    <source>
        <dbReference type="SAM" id="MobiDB-lite"/>
    </source>
</evidence>
<proteinExistence type="predicted"/>
<keyword evidence="3" id="KW-1185">Reference proteome</keyword>
<dbReference type="AlphaFoldDB" id="A0A8S4RP22"/>
<evidence type="ECO:0000313" key="2">
    <source>
        <dbReference type="EMBL" id="CAH2238633.1"/>
    </source>
</evidence>
<dbReference type="Proteomes" id="UP000838756">
    <property type="component" value="Unassembled WGS sequence"/>
</dbReference>
<comment type="caution">
    <text evidence="2">The sequence shown here is derived from an EMBL/GenBank/DDBJ whole genome shotgun (WGS) entry which is preliminary data.</text>
</comment>
<accession>A0A8S4RP22</accession>